<name>A0ABT9GUR4_9GAMM</name>
<organism evidence="1 2">
    <name type="scientific">Alkalimonas collagenimarina</name>
    <dbReference type="NCBI Taxonomy" id="400390"/>
    <lineage>
        <taxon>Bacteria</taxon>
        <taxon>Pseudomonadati</taxon>
        <taxon>Pseudomonadota</taxon>
        <taxon>Gammaproteobacteria</taxon>
        <taxon>Alkalimonas</taxon>
    </lineage>
</organism>
<protein>
    <recommendedName>
        <fullName evidence="3">Lipoprotein</fullName>
    </recommendedName>
</protein>
<comment type="caution">
    <text evidence="1">The sequence shown here is derived from an EMBL/GenBank/DDBJ whole genome shotgun (WGS) entry which is preliminary data.</text>
</comment>
<dbReference type="RefSeq" id="WP_305892061.1">
    <property type="nucleotide sequence ID" value="NZ_JAUZVZ010000001.1"/>
</dbReference>
<proteinExistence type="predicted"/>
<evidence type="ECO:0008006" key="3">
    <source>
        <dbReference type="Google" id="ProtNLM"/>
    </source>
</evidence>
<dbReference type="EMBL" id="JAUZVZ010000001">
    <property type="protein sequence ID" value="MDP4534794.1"/>
    <property type="molecule type" value="Genomic_DNA"/>
</dbReference>
<keyword evidence="2" id="KW-1185">Reference proteome</keyword>
<evidence type="ECO:0000313" key="1">
    <source>
        <dbReference type="EMBL" id="MDP4534794.1"/>
    </source>
</evidence>
<sequence>MTPTNTQAKSIGFAAALLLAGCHQVTDINMEQSTAADSQGFEQFFQALAQHCGNAYPGGLTLEPEGDDMLTGTEQLIVHFRECDDKQLKLPFHIELEAEQSWDRSRTWLISKHNDGLELRHDHRKADGSDDTTTMYGGFSVGEGSAVLQQFQSIPRTEESGYFRGWRIEIEPGVRYTYGTVRGDGWSWRIDFDLSQPLSELPPPPWGHD</sequence>
<gene>
    <name evidence="1" type="ORF">Q3O60_01125</name>
</gene>
<accession>A0ABT9GUR4</accession>
<evidence type="ECO:0000313" key="2">
    <source>
        <dbReference type="Proteomes" id="UP001231616"/>
    </source>
</evidence>
<reference evidence="1 2" key="1">
    <citation type="submission" date="2023-08" db="EMBL/GenBank/DDBJ databases">
        <authorList>
            <person name="Joshi A."/>
            <person name="Thite S."/>
        </authorList>
    </citation>
    <scope>NUCLEOTIDE SEQUENCE [LARGE SCALE GENOMIC DNA]</scope>
    <source>
        <strain evidence="1 2">AC40</strain>
    </source>
</reference>
<dbReference type="Proteomes" id="UP001231616">
    <property type="component" value="Unassembled WGS sequence"/>
</dbReference>